<organism evidence="1 2">
    <name type="scientific">Blautia hydrogenotrophica (strain DSM 10507 / JCM 14656 / S5a33)</name>
    <name type="common">Ruminococcus hydrogenotrophicus</name>
    <dbReference type="NCBI Taxonomy" id="476272"/>
    <lineage>
        <taxon>Bacteria</taxon>
        <taxon>Bacillati</taxon>
        <taxon>Bacillota</taxon>
        <taxon>Clostridia</taxon>
        <taxon>Lachnospirales</taxon>
        <taxon>Lachnospiraceae</taxon>
        <taxon>Blautia</taxon>
    </lineage>
</organism>
<dbReference type="InterPro" id="IPR015422">
    <property type="entry name" value="PyrdxlP-dep_Trfase_small"/>
</dbReference>
<sequence length="428" mass="47645">MKAYRQLDREKLLELKKELTQQFDEVKAKGLSLDMSRGKPGKDQLDLSMPMLDLVNAGSDMKCENGMDCRNYGVLDGIPEAKRLLSSMIDTDSEHVIVFGNSSLNIMFDTVSRCMLKGVLGSTPWCKLDKVKFLCPSPGYDRHFKVTEFFGIEMITVPMLPDGPDMDVVEELVSKDEAIKGIWCVPKYSNPQGYTYSDETVRRFANLKPAAKDFRIFWDNAYCVHHLYEEDQDSLLDIITECEKAGNPDLVLEFASTSKVSFPGAGVSVLAASKANLEEVKKYITTQTIGHDKINQLRHVRFFKDVEGIEEHMMKHAALIRPKFEAVLNTLDRELSGLDIGQWTKPKGGYFISFDSMEGCAKAIVAKTKEAGVVMTGAGATFPYGKDPKDSNIRIAPTLPSAQELALAAEIFVLSVKLVSVEKLLGEI</sequence>
<dbReference type="HOGENOM" id="CLU_635914_0_0_9"/>
<protein>
    <recommendedName>
        <fullName evidence="3">Aminotransferase MSMEG_6286</fullName>
    </recommendedName>
</protein>
<dbReference type="GeneID" id="86823123"/>
<proteinExistence type="predicted"/>
<reference evidence="1 2" key="2">
    <citation type="submission" date="2009-02" db="EMBL/GenBank/DDBJ databases">
        <title>Draft genome sequence of Blautia hydrogenotrophica DSM 10507 (Ruminococcus hydrogenotrophicus DSM 10507).</title>
        <authorList>
            <person name="Sudarsanam P."/>
            <person name="Ley R."/>
            <person name="Guruge J."/>
            <person name="Turnbaugh P.J."/>
            <person name="Mahowald M."/>
            <person name="Liep D."/>
            <person name="Gordon J."/>
        </authorList>
    </citation>
    <scope>NUCLEOTIDE SEQUENCE [LARGE SCALE GENOMIC DNA]</scope>
    <source>
        <strain evidence="2">DSM 10507 / JCM 14656 / S5a33</strain>
    </source>
</reference>
<dbReference type="InterPro" id="IPR015421">
    <property type="entry name" value="PyrdxlP-dep_Trfase_major"/>
</dbReference>
<gene>
    <name evidence="1" type="ORF">RUMHYD_03762</name>
</gene>
<dbReference type="EMBL" id="ACBZ01000200">
    <property type="protein sequence ID" value="EEG47372.1"/>
    <property type="molecule type" value="Genomic_DNA"/>
</dbReference>
<dbReference type="PANTHER" id="PTHR43799:SF1">
    <property type="entry name" value="ASPARTATE AMINOTRANSFERASE"/>
    <property type="match status" value="1"/>
</dbReference>
<dbReference type="PANTHER" id="PTHR43799">
    <property type="entry name" value="AMINOTRANSFERASE, PUTATIVE-RELATED"/>
    <property type="match status" value="1"/>
</dbReference>
<evidence type="ECO:0008006" key="3">
    <source>
        <dbReference type="Google" id="ProtNLM"/>
    </source>
</evidence>
<dbReference type="SUPFAM" id="SSF53383">
    <property type="entry name" value="PLP-dependent transferases"/>
    <property type="match status" value="1"/>
</dbReference>
<dbReference type="eggNOG" id="COG1167">
    <property type="taxonomic scope" value="Bacteria"/>
</dbReference>
<evidence type="ECO:0000313" key="2">
    <source>
        <dbReference type="Proteomes" id="UP000003100"/>
    </source>
</evidence>
<comment type="caution">
    <text evidence="1">The sequence shown here is derived from an EMBL/GenBank/DDBJ whole genome shotgun (WGS) entry which is preliminary data.</text>
</comment>
<dbReference type="GO" id="GO:0004069">
    <property type="term" value="F:L-aspartate:2-oxoglutarate aminotransferase activity"/>
    <property type="evidence" value="ECO:0007669"/>
    <property type="project" value="InterPro"/>
</dbReference>
<dbReference type="Gene3D" id="3.90.1150.10">
    <property type="entry name" value="Aspartate Aminotransferase, domain 1"/>
    <property type="match status" value="1"/>
</dbReference>
<dbReference type="PATRIC" id="fig|476272.21.peg.445"/>
<dbReference type="Pfam" id="PF12897">
    <property type="entry name" value="Asp_aminotransf"/>
    <property type="match status" value="1"/>
</dbReference>
<keyword evidence="2" id="KW-1185">Reference proteome</keyword>
<dbReference type="Proteomes" id="UP000003100">
    <property type="component" value="Unassembled WGS sequence"/>
</dbReference>
<dbReference type="AlphaFoldDB" id="C0CS72"/>
<dbReference type="InterPro" id="IPR024551">
    <property type="entry name" value="AspAT_Ic"/>
</dbReference>
<dbReference type="CDD" id="cd00609">
    <property type="entry name" value="AAT_like"/>
    <property type="match status" value="1"/>
</dbReference>
<dbReference type="InterPro" id="IPR015424">
    <property type="entry name" value="PyrdxlP-dep_Trfase"/>
</dbReference>
<reference evidence="1 2" key="1">
    <citation type="submission" date="2009-01" db="EMBL/GenBank/DDBJ databases">
        <authorList>
            <person name="Fulton L."/>
            <person name="Clifton S."/>
            <person name="Fulton B."/>
            <person name="Xu J."/>
            <person name="Minx P."/>
            <person name="Pepin K.H."/>
            <person name="Johnson M."/>
            <person name="Bhonagiri V."/>
            <person name="Nash W.E."/>
            <person name="Mardis E.R."/>
            <person name="Wilson R.K."/>
        </authorList>
    </citation>
    <scope>NUCLEOTIDE SEQUENCE [LARGE SCALE GENOMIC DNA]</scope>
    <source>
        <strain evidence="2">DSM 10507 / JCM 14656 / S5a33</strain>
    </source>
</reference>
<evidence type="ECO:0000313" key="1">
    <source>
        <dbReference type="EMBL" id="EEG47372.1"/>
    </source>
</evidence>
<accession>C0CS72</accession>
<dbReference type="RefSeq" id="WP_005952404.1">
    <property type="nucleotide sequence ID" value="NZ_CP136423.1"/>
</dbReference>
<dbReference type="Gene3D" id="3.40.640.10">
    <property type="entry name" value="Type I PLP-dependent aspartate aminotransferase-like (Major domain)"/>
    <property type="match status" value="1"/>
</dbReference>
<name>C0CS72_BLAHS</name>